<evidence type="ECO:0000256" key="1">
    <source>
        <dbReference type="SAM" id="Phobius"/>
    </source>
</evidence>
<evidence type="ECO:0000313" key="2">
    <source>
        <dbReference type="EMBL" id="MDI7924976.1"/>
    </source>
</evidence>
<keyword evidence="1" id="KW-1133">Transmembrane helix</keyword>
<dbReference type="EMBL" id="JALDYZ010000021">
    <property type="protein sequence ID" value="MDI7924976.1"/>
    <property type="molecule type" value="Genomic_DNA"/>
</dbReference>
<protein>
    <submittedName>
        <fullName evidence="2">LPS export ABC transporter periplasmic protein LptC</fullName>
    </submittedName>
</protein>
<dbReference type="AlphaFoldDB" id="A0AAE3QHA5"/>
<feature type="transmembrane region" description="Helical" evidence="1">
    <location>
        <begin position="37"/>
        <end position="60"/>
    </location>
</feature>
<sequence>MDNALSHARTTNGASLDADGAYRAAIAHSSQVRRLKVLLPILAVIISLIFIGVSVVRTYLLENVTIESARIENGKIVMEKPAISGRNADGIEYSMMAARALQDIRNPNLITLEDIKAAVPVSDDVIARVVAVGGLFDKSTDQLDMTAPFTITLNSGIEAKFQSAHLDVKAGKLVSDDPVSIVANEGSILAQTLKMTDKGRTIIFEGKVRVNVDPAAIRNKSN</sequence>
<gene>
    <name evidence="2" type="ORF">MRS75_23245</name>
</gene>
<evidence type="ECO:0000313" key="3">
    <source>
        <dbReference type="Proteomes" id="UP001161580"/>
    </source>
</evidence>
<keyword evidence="1" id="KW-0472">Membrane</keyword>
<dbReference type="InterPro" id="IPR010664">
    <property type="entry name" value="LipoPS_assembly_LptC-rel"/>
</dbReference>
<dbReference type="Pfam" id="PF06835">
    <property type="entry name" value="LptC"/>
    <property type="match status" value="1"/>
</dbReference>
<reference evidence="2" key="1">
    <citation type="submission" date="2022-03" db="EMBL/GenBank/DDBJ databases">
        <title>Fererhizobium litorale gen. nov., sp. nov., isolated from sandy sediments of the Sea of Japan seashore.</title>
        <authorList>
            <person name="Romanenko L."/>
            <person name="Kurilenko V."/>
            <person name="Otstavnykh N."/>
            <person name="Svetashev V."/>
            <person name="Tekutyeva L."/>
            <person name="Isaeva M."/>
            <person name="Mikhailov V."/>
        </authorList>
    </citation>
    <scope>NUCLEOTIDE SEQUENCE</scope>
    <source>
        <strain evidence="2">KMM 9576</strain>
    </source>
</reference>
<keyword evidence="3" id="KW-1185">Reference proteome</keyword>
<accession>A0AAE3QHA5</accession>
<comment type="caution">
    <text evidence="2">The sequence shown here is derived from an EMBL/GenBank/DDBJ whole genome shotgun (WGS) entry which is preliminary data.</text>
</comment>
<organism evidence="2 3">
    <name type="scientific">Ferirhizobium litorale</name>
    <dbReference type="NCBI Taxonomy" id="2927786"/>
    <lineage>
        <taxon>Bacteria</taxon>
        <taxon>Pseudomonadati</taxon>
        <taxon>Pseudomonadota</taxon>
        <taxon>Alphaproteobacteria</taxon>
        <taxon>Hyphomicrobiales</taxon>
        <taxon>Rhizobiaceae</taxon>
        <taxon>Ferirhizobium</taxon>
    </lineage>
</organism>
<dbReference type="RefSeq" id="WP_311789105.1">
    <property type="nucleotide sequence ID" value="NZ_JALDYY010000023.1"/>
</dbReference>
<name>A0AAE3QHA5_9HYPH</name>
<dbReference type="Proteomes" id="UP001161580">
    <property type="component" value="Unassembled WGS sequence"/>
</dbReference>
<keyword evidence="1" id="KW-0812">Transmembrane</keyword>
<proteinExistence type="predicted"/>